<keyword evidence="1" id="KW-0732">Signal</keyword>
<reference evidence="2 3" key="1">
    <citation type="journal article" date="2015" name="J. Microbiol.">
        <title>Sphingosinicella ginsenosidimutans sp. nov., with ginsenoside converting activity.</title>
        <authorList>
            <person name="Kim J.K."/>
            <person name="Kang M.S."/>
            <person name="Park S.C."/>
            <person name="Kim K.M."/>
            <person name="Choi K."/>
            <person name="Yoon M.H."/>
            <person name="Im W.T."/>
        </authorList>
    </citation>
    <scope>NUCLEOTIDE SEQUENCE [LARGE SCALE GENOMIC DNA]</scope>
    <source>
        <strain evidence="2 3">BS-11</strain>
    </source>
</reference>
<name>A0A5C6TRM7_9SPHN</name>
<feature type="chain" id="PRO_5022710289" evidence="1">
    <location>
        <begin position="33"/>
        <end position="137"/>
    </location>
</feature>
<proteinExistence type="predicted"/>
<accession>A0A5C6TRM7</accession>
<keyword evidence="3" id="KW-1185">Reference proteome</keyword>
<feature type="signal peptide" evidence="1">
    <location>
        <begin position="1"/>
        <end position="32"/>
    </location>
</feature>
<evidence type="ECO:0000313" key="2">
    <source>
        <dbReference type="EMBL" id="TXC62859.1"/>
    </source>
</evidence>
<comment type="caution">
    <text evidence="2">The sequence shown here is derived from an EMBL/GenBank/DDBJ whole genome shotgun (WGS) entry which is preliminary data.</text>
</comment>
<protein>
    <submittedName>
        <fullName evidence="2">Uncharacterized protein</fullName>
    </submittedName>
</protein>
<sequence>MAHAASMAGRKSLLWLGLFVAAGAFVQGPAFAGDPPPDREISLVVYGNDACPPPRDEDEVVVCARRPEEERYRIPPALRHSDDRRTEVAWGTANAQLEQEQAYTRPNSCSPVGSFGQSGCAQQMINQWFADRAARRR</sequence>
<evidence type="ECO:0000256" key="1">
    <source>
        <dbReference type="SAM" id="SignalP"/>
    </source>
</evidence>
<gene>
    <name evidence="2" type="ORF">FRZ32_03765</name>
</gene>
<dbReference type="Proteomes" id="UP000321249">
    <property type="component" value="Unassembled WGS sequence"/>
</dbReference>
<dbReference type="EMBL" id="VOQQ01000001">
    <property type="protein sequence ID" value="TXC62859.1"/>
    <property type="molecule type" value="Genomic_DNA"/>
</dbReference>
<dbReference type="AlphaFoldDB" id="A0A5C6TRM7"/>
<evidence type="ECO:0000313" key="3">
    <source>
        <dbReference type="Proteomes" id="UP000321249"/>
    </source>
</evidence>
<dbReference type="RefSeq" id="WP_147042246.1">
    <property type="nucleotide sequence ID" value="NZ_BAABIR010000002.1"/>
</dbReference>
<dbReference type="OrthoDB" id="7391233at2"/>
<organism evidence="2 3">
    <name type="scientific">Allosphingosinicella ginsenosidimutans</name>
    <dbReference type="NCBI Taxonomy" id="1176539"/>
    <lineage>
        <taxon>Bacteria</taxon>
        <taxon>Pseudomonadati</taxon>
        <taxon>Pseudomonadota</taxon>
        <taxon>Alphaproteobacteria</taxon>
        <taxon>Sphingomonadales</taxon>
        <taxon>Sphingomonadaceae</taxon>
        <taxon>Allosphingosinicella</taxon>
    </lineage>
</organism>